<feature type="compositionally biased region" description="Basic and acidic residues" evidence="1">
    <location>
        <begin position="643"/>
        <end position="654"/>
    </location>
</feature>
<dbReference type="PANTHER" id="PTHR31011">
    <property type="entry name" value="PROTEIN STB2-RELATED"/>
    <property type="match status" value="1"/>
</dbReference>
<dbReference type="PANTHER" id="PTHR31011:SF2">
    <property type="entry name" value="PROTEIN STB2-RELATED"/>
    <property type="match status" value="1"/>
</dbReference>
<evidence type="ECO:0000313" key="4">
    <source>
        <dbReference type="Proteomes" id="UP000027222"/>
    </source>
</evidence>
<proteinExistence type="predicted"/>
<reference evidence="4" key="1">
    <citation type="journal article" date="2014" name="Proc. Natl. Acad. Sci. U.S.A.">
        <title>Extensive sampling of basidiomycete genomes demonstrates inadequacy of the white-rot/brown-rot paradigm for wood decay fungi.</title>
        <authorList>
            <person name="Riley R."/>
            <person name="Salamov A.A."/>
            <person name="Brown D.W."/>
            <person name="Nagy L.G."/>
            <person name="Floudas D."/>
            <person name="Held B.W."/>
            <person name="Levasseur A."/>
            <person name="Lombard V."/>
            <person name="Morin E."/>
            <person name="Otillar R."/>
            <person name="Lindquist E.A."/>
            <person name="Sun H."/>
            <person name="LaButti K.M."/>
            <person name="Schmutz J."/>
            <person name="Jabbour D."/>
            <person name="Luo H."/>
            <person name="Baker S.E."/>
            <person name="Pisabarro A.G."/>
            <person name="Walton J.D."/>
            <person name="Blanchette R.A."/>
            <person name="Henrissat B."/>
            <person name="Martin F."/>
            <person name="Cullen D."/>
            <person name="Hibbett D.S."/>
            <person name="Grigoriev I.V."/>
        </authorList>
    </citation>
    <scope>NUCLEOTIDE SEQUENCE [LARGE SCALE GENOMIC DNA]</scope>
    <source>
        <strain evidence="4">CBS 339.88</strain>
    </source>
</reference>
<dbReference type="Proteomes" id="UP000027222">
    <property type="component" value="Unassembled WGS sequence"/>
</dbReference>
<feature type="region of interest" description="Disordered" evidence="1">
    <location>
        <begin position="608"/>
        <end position="672"/>
    </location>
</feature>
<dbReference type="Pfam" id="PF25995">
    <property type="entry name" value="STB6_N"/>
    <property type="match status" value="1"/>
</dbReference>
<dbReference type="GO" id="GO:0070822">
    <property type="term" value="C:Sin3-type complex"/>
    <property type="evidence" value="ECO:0007669"/>
    <property type="project" value="TreeGrafter"/>
</dbReference>
<evidence type="ECO:0000259" key="2">
    <source>
        <dbReference type="Pfam" id="PF25995"/>
    </source>
</evidence>
<dbReference type="HOGENOM" id="CLU_010710_0_0_1"/>
<dbReference type="InterPro" id="IPR059025">
    <property type="entry name" value="STB6_N"/>
</dbReference>
<feature type="region of interest" description="Disordered" evidence="1">
    <location>
        <begin position="161"/>
        <end position="202"/>
    </location>
</feature>
<feature type="compositionally biased region" description="Pro residues" evidence="1">
    <location>
        <begin position="722"/>
        <end position="735"/>
    </location>
</feature>
<dbReference type="InterPro" id="IPR038919">
    <property type="entry name" value="STB2/STB2"/>
</dbReference>
<keyword evidence="4" id="KW-1185">Reference proteome</keyword>
<evidence type="ECO:0000313" key="3">
    <source>
        <dbReference type="EMBL" id="KDR83721.1"/>
    </source>
</evidence>
<feature type="region of interest" description="Disordered" evidence="1">
    <location>
        <begin position="1195"/>
        <end position="1219"/>
    </location>
</feature>
<sequence>MDNHVLLLPQPRLRFRQSLADIQIPCYQLYAVEKWIVQRRQLVLLVVYTGNPAHSVALRPLVPDSDAVWDDTLALLRADGARPKRTAHGVLMVTSLAHFRSDYTIVPVPDGNFDPVRDQLYANINLLRIGCSGRTALTLEDPSDSTKDRFISAYHLPDAAVPDHPPLPPPLTHSLSYSKPAPRGRPPSHNHSTASLPPHPFGKTKERATFVTTVLELVKLIQAGLAIFGLYPTPSTCVSPNLVVDGLLCDQTVEGIRQWVASVGGPCVGLEPTERIVDPSFVSALLSLVLSTRNKLAHLGFTFVRHTFPIHLNSTDHSQVLPRDPLLYPYTFSLALTAYIQSSAPPSTVPSHHPQTFTSPHGSIHVSSSLIPAAPPPNSILSAAAASAASAQIPVGAILTRDLVENISAAYDSKVKTDNRKVRRVIKNKLASANPTGIDSDGTEGDFREQRRHTLSMTMSLSAGEVPADRSPSHSQSGASGTGPGPSGIGSSGGQILNGIGSLASGLRLGTGGGTGGADGDSSALMVPTTDLAGFVAFALRCGSGVASRKERRNRKSKERRRETVDFNGAGIAVGYAYEKDAVVGGTIKALWSGRVVDVVRMREEAEGALAGPTQGQGRWIGERDKDTWKRDKSGVASDGDGESWKRYDGRSTEEESDNLGTGAAGGSVPSFGGMFRGKLGTWAGLAKRKNQSVDLGTMSSIHSPLKGKEKEKQRENQSSPQPTPPSKAPSPPQPSRLIIGNLHSVSTGTGSMSSRPSISRRSTTNGSGPQSPTLPPMVFSADGVRDPDDDDLLSSGQVSPLSDYRPNHFSLLNSGGTASAEGSSSNLGALSGISPEDYERTLTKLLGQKRPWSQRRFAQTGRISSWADPVSARGEGGEGEDEEGEEGSVHSTMRKRSREREKESEGEGEESDASRLGIGGDTLGARWKRKEKARFHSLLSVMDGEGVLVEEPLEVSEDEDSYDEDMMDDEESYGRRIGFDPHRWVSFRCFFRRKVKGMCRRRSFHDFDTFQGIEVLSPERMKIDVDICGHLLIMWRREEHLQNVIACTRLIADSLSKTNVALRTHYETHLAPLSQIASSSAVLASIEAERSRSVKILQSTNTLEYESAQFLVDDLWQAASPPRRKVFALREKVFGTGGRRLPPGMHGAHGPFNRLQWTLDGRKRLVDHLGRTESEAEEESRVEVQFEEPMYVDEEGRPATPATAREREKEEEEGEVVEHPGIKPMWLLRFFTSWGARWSAATAAGVGVAAAVGSPVPDQAANEEGGGLEKLEVPAPAKTAQADPTSTTDDKWTFVNGEVTLAHAASH</sequence>
<feature type="domain" description="STB6-like N-terminal" evidence="2">
    <location>
        <begin position="21"/>
        <end position="128"/>
    </location>
</feature>
<organism evidence="3 4">
    <name type="scientific">Galerina marginata (strain CBS 339.88)</name>
    <dbReference type="NCBI Taxonomy" id="685588"/>
    <lineage>
        <taxon>Eukaryota</taxon>
        <taxon>Fungi</taxon>
        <taxon>Dikarya</taxon>
        <taxon>Basidiomycota</taxon>
        <taxon>Agaricomycotina</taxon>
        <taxon>Agaricomycetes</taxon>
        <taxon>Agaricomycetidae</taxon>
        <taxon>Agaricales</taxon>
        <taxon>Agaricineae</taxon>
        <taxon>Strophariaceae</taxon>
        <taxon>Galerina</taxon>
    </lineage>
</organism>
<feature type="compositionally biased region" description="Acidic residues" evidence="1">
    <location>
        <begin position="878"/>
        <end position="887"/>
    </location>
</feature>
<feature type="region of interest" description="Disordered" evidence="1">
    <location>
        <begin position="464"/>
        <end position="494"/>
    </location>
</feature>
<accession>A0A067TKM6</accession>
<dbReference type="EMBL" id="KL142368">
    <property type="protein sequence ID" value="KDR83721.1"/>
    <property type="molecule type" value="Genomic_DNA"/>
</dbReference>
<feature type="compositionally biased region" description="Low complexity" evidence="1">
    <location>
        <begin position="815"/>
        <end position="826"/>
    </location>
</feature>
<feature type="compositionally biased region" description="Low complexity" evidence="1">
    <location>
        <begin position="752"/>
        <end position="763"/>
    </location>
</feature>
<gene>
    <name evidence="3" type="ORF">GALMADRAFT_150799</name>
</gene>
<dbReference type="STRING" id="685588.A0A067TKM6"/>
<feature type="compositionally biased region" description="Basic and acidic residues" evidence="1">
    <location>
        <begin position="707"/>
        <end position="716"/>
    </location>
</feature>
<name>A0A067TKM6_GALM3</name>
<feature type="region of interest" description="Disordered" evidence="1">
    <location>
        <begin position="695"/>
        <end position="921"/>
    </location>
</feature>
<dbReference type="OrthoDB" id="19806at2759"/>
<feature type="region of interest" description="Disordered" evidence="1">
    <location>
        <begin position="1258"/>
        <end position="1292"/>
    </location>
</feature>
<protein>
    <recommendedName>
        <fullName evidence="2">STB6-like N-terminal domain-containing protein</fullName>
    </recommendedName>
</protein>
<evidence type="ECO:0000256" key="1">
    <source>
        <dbReference type="SAM" id="MobiDB-lite"/>
    </source>
</evidence>
<feature type="compositionally biased region" description="Gly residues" evidence="1">
    <location>
        <begin position="480"/>
        <end position="493"/>
    </location>
</feature>
<feature type="compositionally biased region" description="Basic and acidic residues" evidence="1">
    <location>
        <begin position="621"/>
        <end position="634"/>
    </location>
</feature>